<dbReference type="InterPro" id="IPR021553">
    <property type="entry name" value="DUF3008"/>
</dbReference>
<sequence length="57" mass="6333">MPAQSEEQQRAAGMALAAKRGEIPVSDLKGAARDMYNSMTEEQLRELASKPTRRRIS</sequence>
<evidence type="ECO:0000313" key="1">
    <source>
        <dbReference type="EMBL" id="KKN29858.1"/>
    </source>
</evidence>
<dbReference type="EMBL" id="LAZR01002453">
    <property type="protein sequence ID" value="KKN29858.1"/>
    <property type="molecule type" value="Genomic_DNA"/>
</dbReference>
<dbReference type="Pfam" id="PF11450">
    <property type="entry name" value="DUF3008"/>
    <property type="match status" value="1"/>
</dbReference>
<proteinExistence type="predicted"/>
<accession>A0A0F9SKT9</accession>
<protein>
    <recommendedName>
        <fullName evidence="2">DUF3008 domain-containing protein</fullName>
    </recommendedName>
</protein>
<evidence type="ECO:0008006" key="2">
    <source>
        <dbReference type="Google" id="ProtNLM"/>
    </source>
</evidence>
<organism evidence="1">
    <name type="scientific">marine sediment metagenome</name>
    <dbReference type="NCBI Taxonomy" id="412755"/>
    <lineage>
        <taxon>unclassified sequences</taxon>
        <taxon>metagenomes</taxon>
        <taxon>ecological metagenomes</taxon>
    </lineage>
</organism>
<comment type="caution">
    <text evidence="1">The sequence shown here is derived from an EMBL/GenBank/DDBJ whole genome shotgun (WGS) entry which is preliminary data.</text>
</comment>
<gene>
    <name evidence="1" type="ORF">LCGC14_0839870</name>
</gene>
<name>A0A0F9SKT9_9ZZZZ</name>
<dbReference type="AlphaFoldDB" id="A0A0F9SKT9"/>
<reference evidence="1" key="1">
    <citation type="journal article" date="2015" name="Nature">
        <title>Complex archaea that bridge the gap between prokaryotes and eukaryotes.</title>
        <authorList>
            <person name="Spang A."/>
            <person name="Saw J.H."/>
            <person name="Jorgensen S.L."/>
            <person name="Zaremba-Niedzwiedzka K."/>
            <person name="Martijn J."/>
            <person name="Lind A.E."/>
            <person name="van Eijk R."/>
            <person name="Schleper C."/>
            <person name="Guy L."/>
            <person name="Ettema T.J."/>
        </authorList>
    </citation>
    <scope>NUCLEOTIDE SEQUENCE</scope>
</reference>